<proteinExistence type="predicted"/>
<organism evidence="1 2">
    <name type="scientific">Phytoactinopolyspora alkaliphila</name>
    <dbReference type="NCBI Taxonomy" id="1783498"/>
    <lineage>
        <taxon>Bacteria</taxon>
        <taxon>Bacillati</taxon>
        <taxon>Actinomycetota</taxon>
        <taxon>Actinomycetes</taxon>
        <taxon>Jiangellales</taxon>
        <taxon>Jiangellaceae</taxon>
        <taxon>Phytoactinopolyspora</taxon>
    </lineage>
</organism>
<gene>
    <name evidence="1" type="ORF">G1H11_16365</name>
</gene>
<accession>A0A6N9YP91</accession>
<dbReference type="Proteomes" id="UP000469185">
    <property type="component" value="Unassembled WGS sequence"/>
</dbReference>
<keyword evidence="2" id="KW-1185">Reference proteome</keyword>
<name>A0A6N9YP91_9ACTN</name>
<sequence length="134" mass="14868">MFERSFVDSNGDGAGVHYYDVGVSGDGLRGARRDGPSLNSPLLDYNPFSQWTADQSEPELWQVVDGTPRLVSGGKHYGHLEINVKRVDRPARITFTPVHVFPVLDENLDVVRTERRTYSDEIVIDVGRDGAPLG</sequence>
<dbReference type="AlphaFoldDB" id="A0A6N9YP91"/>
<evidence type="ECO:0000313" key="1">
    <source>
        <dbReference type="EMBL" id="NED96881.1"/>
    </source>
</evidence>
<protein>
    <submittedName>
        <fullName evidence="1">Uncharacterized protein</fullName>
    </submittedName>
</protein>
<dbReference type="RefSeq" id="WP_163819656.1">
    <property type="nucleotide sequence ID" value="NZ_JAAGOB010000008.1"/>
</dbReference>
<reference evidence="1 2" key="1">
    <citation type="submission" date="2020-02" db="EMBL/GenBank/DDBJ databases">
        <authorList>
            <person name="Li X.-J."/>
            <person name="Feng X.-M."/>
        </authorList>
    </citation>
    <scope>NUCLEOTIDE SEQUENCE [LARGE SCALE GENOMIC DNA]</scope>
    <source>
        <strain evidence="1 2">CGMCC 4.7225</strain>
    </source>
</reference>
<dbReference type="EMBL" id="JAAGOB010000008">
    <property type="protein sequence ID" value="NED96881.1"/>
    <property type="molecule type" value="Genomic_DNA"/>
</dbReference>
<evidence type="ECO:0000313" key="2">
    <source>
        <dbReference type="Proteomes" id="UP000469185"/>
    </source>
</evidence>
<comment type="caution">
    <text evidence="1">The sequence shown here is derived from an EMBL/GenBank/DDBJ whole genome shotgun (WGS) entry which is preliminary data.</text>
</comment>